<dbReference type="Proteomes" id="UP000323393">
    <property type="component" value="Unassembled WGS sequence"/>
</dbReference>
<name>A0AA95B6I0_9BACI</name>
<protein>
    <submittedName>
        <fullName evidence="2">Antibiotic biosynthesis monooxygenase</fullName>
    </submittedName>
</protein>
<dbReference type="GO" id="GO:0004497">
    <property type="term" value="F:monooxygenase activity"/>
    <property type="evidence" value="ECO:0007669"/>
    <property type="project" value="UniProtKB-KW"/>
</dbReference>
<evidence type="ECO:0000313" key="3">
    <source>
        <dbReference type="Proteomes" id="UP000323393"/>
    </source>
</evidence>
<dbReference type="AlphaFoldDB" id="A0AA95B6I0"/>
<sequence length="119" mass="14261">MRNFTSERKIPMITEVAFFYINEGMEVRFEKDFAVVAQETIALSKGYIAHTLHKCIETEGKYMVQVEWETLEDHMEGFVGSDLFKEWVKKMDHYFKPNIYMEHYQLIKYFERGAKTEGR</sequence>
<comment type="caution">
    <text evidence="2">The sequence shown here is derived from an EMBL/GenBank/DDBJ whole genome shotgun (WGS) entry which is preliminary data.</text>
</comment>
<dbReference type="SUPFAM" id="SSF54909">
    <property type="entry name" value="Dimeric alpha+beta barrel"/>
    <property type="match status" value="1"/>
</dbReference>
<proteinExistence type="predicted"/>
<dbReference type="EMBL" id="VTEU01000004">
    <property type="protein sequence ID" value="TYS58616.1"/>
    <property type="molecule type" value="Genomic_DNA"/>
</dbReference>
<dbReference type="InterPro" id="IPR011008">
    <property type="entry name" value="Dimeric_a/b-barrel"/>
</dbReference>
<gene>
    <name evidence="2" type="ORF">FZC74_12485</name>
</gene>
<dbReference type="Gene3D" id="3.30.70.100">
    <property type="match status" value="1"/>
</dbReference>
<accession>A0AA95B6I0</accession>
<dbReference type="Pfam" id="PF03992">
    <property type="entry name" value="ABM"/>
    <property type="match status" value="1"/>
</dbReference>
<feature type="domain" description="ABM" evidence="1">
    <location>
        <begin position="12"/>
        <end position="90"/>
    </location>
</feature>
<keyword evidence="2" id="KW-0560">Oxidoreductase</keyword>
<organism evidence="2 3">
    <name type="scientific">Sutcliffiella horikoshii</name>
    <dbReference type="NCBI Taxonomy" id="79883"/>
    <lineage>
        <taxon>Bacteria</taxon>
        <taxon>Bacillati</taxon>
        <taxon>Bacillota</taxon>
        <taxon>Bacilli</taxon>
        <taxon>Bacillales</taxon>
        <taxon>Bacillaceae</taxon>
        <taxon>Sutcliffiella</taxon>
    </lineage>
</organism>
<keyword evidence="2" id="KW-0503">Monooxygenase</keyword>
<dbReference type="InterPro" id="IPR007138">
    <property type="entry name" value="ABM_dom"/>
</dbReference>
<evidence type="ECO:0000313" key="2">
    <source>
        <dbReference type="EMBL" id="TYS58616.1"/>
    </source>
</evidence>
<reference evidence="2 3" key="1">
    <citation type="submission" date="2019-08" db="EMBL/GenBank/DDBJ databases">
        <title>Bacillus genomes from the desert of Cuatro Cienegas, Coahuila.</title>
        <authorList>
            <person name="Olmedo-Alvarez G."/>
        </authorList>
    </citation>
    <scope>NUCLEOTIDE SEQUENCE [LARGE SCALE GENOMIC DNA]</scope>
    <source>
        <strain evidence="2 3">CH88_3T</strain>
    </source>
</reference>
<evidence type="ECO:0000259" key="1">
    <source>
        <dbReference type="Pfam" id="PF03992"/>
    </source>
</evidence>